<dbReference type="EMBL" id="CP104694">
    <property type="protein sequence ID" value="UXI69123.1"/>
    <property type="molecule type" value="Genomic_DNA"/>
</dbReference>
<sequence length="115" mass="12986">MIIYEVAVEVDRAIEKNYREWLRGHVEEIIALPGFLHATVHDRCDVLENTDRVGVVMHYTLTDQSALDSYLAAHAPRLREDALNRFGGRFSATRRVMQPMLTLHAAAVRAEGAQA</sequence>
<dbReference type="RefSeq" id="WP_261696081.1">
    <property type="nucleotide sequence ID" value="NZ_CP104694.1"/>
</dbReference>
<protein>
    <submittedName>
        <fullName evidence="1">DUF4286 family protein</fullName>
    </submittedName>
</protein>
<reference evidence="1" key="1">
    <citation type="submission" date="2022-09" db="EMBL/GenBank/DDBJ databases">
        <title>Tahibacter sp. nov., isolated from a fresh water.</title>
        <authorList>
            <person name="Baek J.H."/>
            <person name="Lee J.K."/>
            <person name="Kim J.M."/>
            <person name="Jeon C.O."/>
        </authorList>
    </citation>
    <scope>NUCLEOTIDE SEQUENCE</scope>
    <source>
        <strain evidence="1">W38</strain>
    </source>
</reference>
<dbReference type="InterPro" id="IPR011008">
    <property type="entry name" value="Dimeric_a/b-barrel"/>
</dbReference>
<dbReference type="Proteomes" id="UP001064632">
    <property type="component" value="Chromosome"/>
</dbReference>
<dbReference type="InterPro" id="IPR025563">
    <property type="entry name" value="DUF4286"/>
</dbReference>
<gene>
    <name evidence="1" type="ORF">N4264_05590</name>
</gene>
<dbReference type="Pfam" id="PF14114">
    <property type="entry name" value="DUF4286"/>
    <property type="match status" value="1"/>
</dbReference>
<keyword evidence="2" id="KW-1185">Reference proteome</keyword>
<accession>A0ABY6BGG5</accession>
<name>A0ABY6BGG5_9GAMM</name>
<evidence type="ECO:0000313" key="2">
    <source>
        <dbReference type="Proteomes" id="UP001064632"/>
    </source>
</evidence>
<evidence type="ECO:0000313" key="1">
    <source>
        <dbReference type="EMBL" id="UXI69123.1"/>
    </source>
</evidence>
<organism evidence="1 2">
    <name type="scientific">Tahibacter amnicola</name>
    <dbReference type="NCBI Taxonomy" id="2976241"/>
    <lineage>
        <taxon>Bacteria</taxon>
        <taxon>Pseudomonadati</taxon>
        <taxon>Pseudomonadota</taxon>
        <taxon>Gammaproteobacteria</taxon>
        <taxon>Lysobacterales</taxon>
        <taxon>Rhodanobacteraceae</taxon>
        <taxon>Tahibacter</taxon>
    </lineage>
</organism>
<dbReference type="SUPFAM" id="SSF54909">
    <property type="entry name" value="Dimeric alpha+beta barrel"/>
    <property type="match status" value="1"/>
</dbReference>
<proteinExistence type="predicted"/>